<evidence type="ECO:0000256" key="5">
    <source>
        <dbReference type="ARBA" id="ARBA00023004"/>
    </source>
</evidence>
<evidence type="ECO:0000313" key="10">
    <source>
        <dbReference type="EMBL" id="SNB69949.1"/>
    </source>
</evidence>
<feature type="binding site" evidence="7">
    <location>
        <position position="16"/>
    </location>
    <ligand>
        <name>[4Fe-4S] cluster</name>
        <dbReference type="ChEBI" id="CHEBI:49883"/>
        <label>1</label>
    </ligand>
</feature>
<feature type="binding site" evidence="7">
    <location>
        <position position="61"/>
    </location>
    <ligand>
        <name>[4Fe-4S] cluster</name>
        <dbReference type="ChEBI" id="CHEBI:49883"/>
        <label>3</label>
    </ligand>
</feature>
<feature type="domain" description="4Fe-4S ferredoxin-type" evidence="9">
    <location>
        <begin position="49"/>
        <end position="79"/>
    </location>
</feature>
<evidence type="ECO:0000256" key="7">
    <source>
        <dbReference type="PIRSR" id="PIRSR036298-50"/>
    </source>
</evidence>
<feature type="binding site" evidence="7">
    <location>
        <position position="23"/>
    </location>
    <ligand>
        <name>[4Fe-4S] cluster</name>
        <dbReference type="ChEBI" id="CHEBI:49883"/>
        <label>2</label>
    </ligand>
</feature>
<proteinExistence type="predicted"/>
<evidence type="ECO:0000313" key="11">
    <source>
        <dbReference type="Proteomes" id="UP000197025"/>
    </source>
</evidence>
<feature type="binding site" evidence="7">
    <location>
        <position position="58"/>
    </location>
    <ligand>
        <name>[4Fe-4S] cluster</name>
        <dbReference type="ChEBI" id="CHEBI:49883"/>
        <label>3</label>
    </ligand>
</feature>
<feature type="binding site" evidence="7">
    <location>
        <position position="133"/>
    </location>
    <ligand>
        <name>[4Fe-4S] cluster</name>
        <dbReference type="ChEBI" id="CHEBI:49883"/>
        <label>1</label>
    </ligand>
</feature>
<keyword evidence="3 7" id="KW-0479">Metal-binding</keyword>
<evidence type="ECO:0000256" key="1">
    <source>
        <dbReference type="ARBA" id="ARBA00004196"/>
    </source>
</evidence>
<dbReference type="InterPro" id="IPR017900">
    <property type="entry name" value="4Fe4S_Fe_S_CS"/>
</dbReference>
<feature type="binding site" evidence="7">
    <location>
        <position position="89"/>
    </location>
    <ligand>
        <name>[4Fe-4S] cluster</name>
        <dbReference type="ChEBI" id="CHEBI:49883"/>
        <label>4</label>
    </ligand>
</feature>
<feature type="binding site" evidence="7">
    <location>
        <position position="92"/>
    </location>
    <ligand>
        <name>[4Fe-4S] cluster</name>
        <dbReference type="ChEBI" id="CHEBI:49883"/>
        <label>4</label>
    </ligand>
</feature>
<keyword evidence="8" id="KW-0812">Transmembrane</keyword>
<comment type="cofactor">
    <cofactor evidence="7">
        <name>[4Fe-4S] cluster</name>
        <dbReference type="ChEBI" id="CHEBI:49883"/>
    </cofactor>
    <text evidence="7">Binds 4 [4Fe-4S] clusters per subunit.</text>
</comment>
<dbReference type="InterPro" id="IPR014603">
    <property type="entry name" value="Formate_DH_Fe-S_su"/>
</dbReference>
<dbReference type="RefSeq" id="WP_088571784.1">
    <property type="nucleotide sequence ID" value="NZ_FYEK01000044.1"/>
</dbReference>
<feature type="binding site" evidence="7">
    <location>
        <position position="114"/>
    </location>
    <ligand>
        <name>[4Fe-4S] cluster</name>
        <dbReference type="ChEBI" id="CHEBI:49883"/>
        <label>2</label>
    </ligand>
</feature>
<keyword evidence="8" id="KW-1133">Transmembrane helix</keyword>
<sequence length="244" mass="26496">MARLAMLIDLSRCLGCQACVIACKAGRELAPGERWVEIREVVWGRFPELQGAFVPHRCFHCAEAACVQVCPTGALYKRDGFTLVDFGRCSGCGYCVEVCPYQVPRLVDGRVSKCASCLDLVQRGEEPWCVRTCPAGALQCGTREEILAEAQARVAALKDRYPEAQIYGETQMGGLGVIMVLPAPPETLGLPAQPQIPPLAIWKGGVQPLSLGALALSALTSGIAFFIARRRHLEEKRNSQNHGE</sequence>
<dbReference type="Proteomes" id="UP000197025">
    <property type="component" value="Unassembled WGS sequence"/>
</dbReference>
<dbReference type="GO" id="GO:0045333">
    <property type="term" value="P:cellular respiration"/>
    <property type="evidence" value="ECO:0007669"/>
    <property type="project" value="InterPro"/>
</dbReference>
<dbReference type="GO" id="GO:0015944">
    <property type="term" value="P:formate oxidation"/>
    <property type="evidence" value="ECO:0007669"/>
    <property type="project" value="InterPro"/>
</dbReference>
<keyword evidence="11" id="KW-1185">Reference proteome</keyword>
<gene>
    <name evidence="10" type="ORF">SAMN02746019_00011160</name>
</gene>
<protein>
    <submittedName>
        <fullName evidence="10">Formate dehydrogenase (Quinone-dependent) iron-sulfur subunit</fullName>
    </submittedName>
</protein>
<dbReference type="GO" id="GO:0030313">
    <property type="term" value="C:cell envelope"/>
    <property type="evidence" value="ECO:0007669"/>
    <property type="project" value="UniProtKB-SubCell"/>
</dbReference>
<dbReference type="Gene3D" id="3.30.70.20">
    <property type="match status" value="2"/>
</dbReference>
<dbReference type="Pfam" id="PF12800">
    <property type="entry name" value="Fer4_4"/>
    <property type="match status" value="1"/>
</dbReference>
<dbReference type="InParanoid" id="A0A212RCK9"/>
<dbReference type="OrthoDB" id="9779457at2"/>
<dbReference type="PIRSF" id="PIRSF036298">
    <property type="entry name" value="FDH_4Fe4S"/>
    <property type="match status" value="1"/>
</dbReference>
<evidence type="ECO:0000256" key="4">
    <source>
        <dbReference type="ARBA" id="ARBA00022737"/>
    </source>
</evidence>
<feature type="binding site" evidence="7">
    <location>
        <position position="13"/>
    </location>
    <ligand>
        <name>[4Fe-4S] cluster</name>
        <dbReference type="ChEBI" id="CHEBI:49883"/>
        <label>1</label>
    </ligand>
</feature>
<dbReference type="AlphaFoldDB" id="A0A212RCK9"/>
<feature type="binding site" evidence="7">
    <location>
        <position position="117"/>
    </location>
    <ligand>
        <name>[4Fe-4S] cluster</name>
        <dbReference type="ChEBI" id="CHEBI:49883"/>
        <label>2</label>
    </ligand>
</feature>
<dbReference type="PANTHER" id="PTHR43545:SF6">
    <property type="entry name" value="FORMATE DEHYDROGENASE, NITRATE-INDUCIBLE, IRON-SULFUR SUBUNIT"/>
    <property type="match status" value="1"/>
</dbReference>
<feature type="binding site" evidence="7">
    <location>
        <position position="95"/>
    </location>
    <ligand>
        <name>[4Fe-4S] cluster</name>
        <dbReference type="ChEBI" id="CHEBI:49883"/>
        <label>4</label>
    </ligand>
</feature>
<evidence type="ECO:0000256" key="6">
    <source>
        <dbReference type="ARBA" id="ARBA00023014"/>
    </source>
</evidence>
<comment type="subcellular location">
    <subcellularLocation>
        <location evidence="1">Cell envelope</location>
    </subcellularLocation>
</comment>
<dbReference type="GO" id="GO:0051539">
    <property type="term" value="F:4 iron, 4 sulfur cluster binding"/>
    <property type="evidence" value="ECO:0007669"/>
    <property type="project" value="UniProtKB-KW"/>
</dbReference>
<dbReference type="InterPro" id="IPR051555">
    <property type="entry name" value="FDH_Electron_Transfer_Unit"/>
</dbReference>
<dbReference type="InterPro" id="IPR017896">
    <property type="entry name" value="4Fe4S_Fe-S-bd"/>
</dbReference>
<dbReference type="SUPFAM" id="SSF54862">
    <property type="entry name" value="4Fe-4S ferredoxins"/>
    <property type="match status" value="1"/>
</dbReference>
<dbReference type="PANTHER" id="PTHR43545">
    <property type="entry name" value="FORMATE DEHYDROGENASE, NITRATE-INDUCIBLE, IRON-SULFUR SUBUNIT"/>
    <property type="match status" value="1"/>
</dbReference>
<feature type="binding site" evidence="7">
    <location>
        <position position="129"/>
    </location>
    <ligand>
        <name>[4Fe-4S] cluster</name>
        <dbReference type="ChEBI" id="CHEBI:49883"/>
        <label>2</label>
    </ligand>
</feature>
<dbReference type="EMBL" id="FYEK01000044">
    <property type="protein sequence ID" value="SNB69949.1"/>
    <property type="molecule type" value="Genomic_DNA"/>
</dbReference>
<feature type="binding site" evidence="7">
    <location>
        <position position="99"/>
    </location>
    <ligand>
        <name>[4Fe-4S] cluster</name>
        <dbReference type="ChEBI" id="CHEBI:49883"/>
        <label>3</label>
    </ligand>
</feature>
<dbReference type="PROSITE" id="PS51379">
    <property type="entry name" value="4FE4S_FER_2"/>
    <property type="match status" value="3"/>
</dbReference>
<feature type="transmembrane region" description="Helical" evidence="8">
    <location>
        <begin position="209"/>
        <end position="228"/>
    </location>
</feature>
<reference evidence="11" key="1">
    <citation type="submission" date="2017-06" db="EMBL/GenBank/DDBJ databases">
        <authorList>
            <person name="Varghese N."/>
            <person name="Submissions S."/>
        </authorList>
    </citation>
    <scope>NUCLEOTIDE SEQUENCE [LARGE SCALE GENOMIC DNA]</scope>
    <source>
        <strain evidence="11">JAD2</strain>
    </source>
</reference>
<name>A0A212RCK9_9CHLR</name>
<feature type="domain" description="4Fe-4S ferredoxin-type" evidence="9">
    <location>
        <begin position="80"/>
        <end position="109"/>
    </location>
</feature>
<feature type="binding site" evidence="7">
    <location>
        <position position="66"/>
    </location>
    <ligand>
        <name>[4Fe-4S] cluster</name>
        <dbReference type="ChEBI" id="CHEBI:49883"/>
        <label>3</label>
    </ligand>
</feature>
<evidence type="ECO:0000259" key="9">
    <source>
        <dbReference type="PROSITE" id="PS51379"/>
    </source>
</evidence>
<feature type="domain" description="4Fe-4S ferredoxin-type" evidence="9">
    <location>
        <begin position="4"/>
        <end position="34"/>
    </location>
</feature>
<keyword evidence="6 7" id="KW-0411">Iron-sulfur</keyword>
<keyword evidence="5 7" id="KW-0408">Iron</keyword>
<organism evidence="10 11">
    <name type="scientific">Thermoflexus hugenholtzii JAD2</name>
    <dbReference type="NCBI Taxonomy" id="877466"/>
    <lineage>
        <taxon>Bacteria</taxon>
        <taxon>Bacillati</taxon>
        <taxon>Chloroflexota</taxon>
        <taxon>Thermoflexia</taxon>
        <taxon>Thermoflexales</taxon>
        <taxon>Thermoflexaceae</taxon>
        <taxon>Thermoflexus</taxon>
    </lineage>
</organism>
<dbReference type="Pfam" id="PF13247">
    <property type="entry name" value="Fer4_11"/>
    <property type="match status" value="1"/>
</dbReference>
<evidence type="ECO:0000256" key="8">
    <source>
        <dbReference type="SAM" id="Phobius"/>
    </source>
</evidence>
<keyword evidence="8" id="KW-0472">Membrane</keyword>
<feature type="binding site" evidence="7">
    <location>
        <position position="19"/>
    </location>
    <ligand>
        <name>[4Fe-4S] cluster</name>
        <dbReference type="ChEBI" id="CHEBI:49883"/>
        <label>1</label>
    </ligand>
</feature>
<evidence type="ECO:0000256" key="3">
    <source>
        <dbReference type="ARBA" id="ARBA00022723"/>
    </source>
</evidence>
<keyword evidence="2 7" id="KW-0004">4Fe-4S</keyword>
<dbReference type="GO" id="GO:0046872">
    <property type="term" value="F:metal ion binding"/>
    <property type="evidence" value="ECO:0007669"/>
    <property type="project" value="UniProtKB-KW"/>
</dbReference>
<feature type="binding site" evidence="7">
    <location>
        <position position="70"/>
    </location>
    <ligand>
        <name>[4Fe-4S] cluster</name>
        <dbReference type="ChEBI" id="CHEBI:49883"/>
        <label>4</label>
    </ligand>
</feature>
<dbReference type="PROSITE" id="PS00198">
    <property type="entry name" value="4FE4S_FER_1"/>
    <property type="match status" value="1"/>
</dbReference>
<accession>A0A212RCK9</accession>
<evidence type="ECO:0000256" key="2">
    <source>
        <dbReference type="ARBA" id="ARBA00022485"/>
    </source>
</evidence>
<keyword evidence="4" id="KW-0677">Repeat</keyword>